<feature type="compositionally biased region" description="Polar residues" evidence="1">
    <location>
        <begin position="329"/>
        <end position="338"/>
    </location>
</feature>
<dbReference type="EMBL" id="JBBKAK010000001">
    <property type="protein sequence ID" value="MEJ8672299.1"/>
    <property type="molecule type" value="Genomic_DNA"/>
</dbReference>
<protein>
    <submittedName>
        <fullName evidence="2">Uncharacterized protein</fullName>
    </submittedName>
</protein>
<feature type="compositionally biased region" description="Low complexity" evidence="1">
    <location>
        <begin position="349"/>
        <end position="362"/>
    </location>
</feature>
<organism evidence="2 3">
    <name type="scientific">Streptomyces machairae</name>
    <dbReference type="NCBI Taxonomy" id="3134109"/>
    <lineage>
        <taxon>Bacteria</taxon>
        <taxon>Bacillati</taxon>
        <taxon>Actinomycetota</taxon>
        <taxon>Actinomycetes</taxon>
        <taxon>Kitasatosporales</taxon>
        <taxon>Streptomycetaceae</taxon>
        <taxon>Streptomyces</taxon>
    </lineage>
</organism>
<gene>
    <name evidence="2" type="ORF">WKI71_40000</name>
</gene>
<evidence type="ECO:0000313" key="3">
    <source>
        <dbReference type="Proteomes" id="UP001376459"/>
    </source>
</evidence>
<comment type="caution">
    <text evidence="2">The sequence shown here is derived from an EMBL/GenBank/DDBJ whole genome shotgun (WGS) entry which is preliminary data.</text>
</comment>
<feature type="region of interest" description="Disordered" evidence="1">
    <location>
        <begin position="540"/>
        <end position="593"/>
    </location>
</feature>
<name>A0ABU8UTT4_9ACTN</name>
<sequence length="877" mass="97026">MTPAAEQHPEQSWDDARTATAPVPRASVWVDPVSLPQPAEGTDTTEVPAHMPQADVPLTPFKSGNFEFTNLRHTNEKYRDKAIRIIELLRKHDTIRDYIGNRPCRITLHLRTTETPADVTDLGDEGVQINLASYYFEKYDMGYIMGMLAHEIGLHPLASRDTSIPDEESMFEDVPLTVPGLADLKSPRTMNTKGAGQADHIMAAFPSSTRHRTYRDIVAKMAQVLVDDAQDGEDGAKAKDVTDLIDCYLMDLATIAITNDKRKDAAWEPRNTAKVYNAYKEMFAAQLAEDSPVRPLLPPDKVWWKVTGNFLGLGASFTFTNKGDSIQTVAPEQSTSTAEARPRLPQHGSDSAPESPSAVPPSKGRRDNRPRFVVRSGFDARRFAYRGEPVTDLTVRVAMRGTDGQIARVRGQLDVGVREVLNDRAYRLPNGDRLHVTVEYVDPADAPHLTVDLAGRDRAMDQNTWWADADPVHLVHELTHQLGLRDEYRDADSPHRPHIPGSLLGDLNASPRIPSLAASGLRGRHLDLLHALVGDVTPAAEQHPEQSWDDARTGATPVPRASVWVDPVSLPQPDDRTDPTATEVPPHMPADPNATPAAVEPTLVPFKSGNFEFTNLKLTDDRYRDKAVRIIELLRKHATIRSYIDDRPCRITLLVRTTETPANVRDRGADGVDIELASYYFEKYDIGYVMGMLAHEIGLHPLASQNAGIPDEEMMFRGVPLAVPGLSDLKTPRTMSTEGAGQADHIMAAFPSSTRHRMYREIVMEMGQVLARDAATGDDNAKSKDVTDLFDCYLMDLASIAVTNDHRMNAATEPGYTARVYNAYKEMLRAQLAQDAALPALLPSDKSMFGVINDFRRIGTHIAINNRGDSIQQPLAT</sequence>
<reference evidence="2 3" key="1">
    <citation type="submission" date="2024-03" db="EMBL/GenBank/DDBJ databases">
        <title>Novel Streptomyces species of biotechnological and ecological value are a feature of Machair soil.</title>
        <authorList>
            <person name="Prole J.R."/>
            <person name="Goodfellow M."/>
            <person name="Allenby N."/>
            <person name="Ward A.C."/>
        </authorList>
    </citation>
    <scope>NUCLEOTIDE SEQUENCE [LARGE SCALE GENOMIC DNA]</scope>
    <source>
        <strain evidence="2 3">MS1.AVA.1</strain>
    </source>
</reference>
<feature type="region of interest" description="Disordered" evidence="1">
    <location>
        <begin position="329"/>
        <end position="371"/>
    </location>
</feature>
<evidence type="ECO:0000313" key="2">
    <source>
        <dbReference type="EMBL" id="MEJ8672299.1"/>
    </source>
</evidence>
<keyword evidence="3" id="KW-1185">Reference proteome</keyword>
<accession>A0ABU8UTT4</accession>
<evidence type="ECO:0000256" key="1">
    <source>
        <dbReference type="SAM" id="MobiDB-lite"/>
    </source>
</evidence>
<proteinExistence type="predicted"/>
<feature type="compositionally biased region" description="Basic and acidic residues" evidence="1">
    <location>
        <begin position="542"/>
        <end position="552"/>
    </location>
</feature>
<dbReference type="Proteomes" id="UP001376459">
    <property type="component" value="Unassembled WGS sequence"/>
</dbReference>